<evidence type="ECO:0000313" key="5">
    <source>
        <dbReference type="Proteomes" id="UP001500979"/>
    </source>
</evidence>
<dbReference type="Proteomes" id="UP001500979">
    <property type="component" value="Unassembled WGS sequence"/>
</dbReference>
<dbReference type="PRINTS" id="PR00080">
    <property type="entry name" value="SDRFAMILY"/>
</dbReference>
<gene>
    <name evidence="4" type="ORF">GCM10010470_57430</name>
</gene>
<keyword evidence="2" id="KW-0560">Oxidoreductase</keyword>
<evidence type="ECO:0000256" key="1">
    <source>
        <dbReference type="ARBA" id="ARBA00006484"/>
    </source>
</evidence>
<dbReference type="InterPro" id="IPR002347">
    <property type="entry name" value="SDR_fam"/>
</dbReference>
<organism evidence="4 5">
    <name type="scientific">Saccharopolyspora taberi</name>
    <dbReference type="NCBI Taxonomy" id="60895"/>
    <lineage>
        <taxon>Bacteria</taxon>
        <taxon>Bacillati</taxon>
        <taxon>Actinomycetota</taxon>
        <taxon>Actinomycetes</taxon>
        <taxon>Pseudonocardiales</taxon>
        <taxon>Pseudonocardiaceae</taxon>
        <taxon>Saccharopolyspora</taxon>
    </lineage>
</organism>
<protein>
    <submittedName>
        <fullName evidence="4">SDR family NAD(P)-dependent oxidoreductase</fullName>
    </submittedName>
</protein>
<evidence type="ECO:0000256" key="3">
    <source>
        <dbReference type="RuleBase" id="RU000363"/>
    </source>
</evidence>
<name>A0ABN3VKK8_9PSEU</name>
<sequence>MSVWLITGASRGLGLEIARAALERGDQVAATARDPHSIPLPDGENLTKVALDVTDPAQVERAVAAVGRVDVLVNNAGYGIFGAVEEVSDAEVRAVFDTNVFGLLAVTRAVLPGMRERRSGRVINIGSIGGFITQAGSGIYAATKFALEGITEAMRGDLEPLGVAVTIVEPGAFRTDFLDPSSLRHAELVIDDYAGTAGERRRMSKEANGFQAGDPAKAAAAIVDLAHTPHPPTRLQLGQDAVARVRAKLDHVARELDVWEHVSTATDHD</sequence>
<keyword evidence="5" id="KW-1185">Reference proteome</keyword>
<dbReference type="CDD" id="cd05374">
    <property type="entry name" value="17beta-HSD-like_SDR_c"/>
    <property type="match status" value="1"/>
</dbReference>
<dbReference type="InterPro" id="IPR051911">
    <property type="entry name" value="SDR_oxidoreductase"/>
</dbReference>
<evidence type="ECO:0000256" key="2">
    <source>
        <dbReference type="ARBA" id="ARBA00023002"/>
    </source>
</evidence>
<reference evidence="4 5" key="1">
    <citation type="journal article" date="2019" name="Int. J. Syst. Evol. Microbiol.">
        <title>The Global Catalogue of Microorganisms (GCM) 10K type strain sequencing project: providing services to taxonomists for standard genome sequencing and annotation.</title>
        <authorList>
            <consortium name="The Broad Institute Genomics Platform"/>
            <consortium name="The Broad Institute Genome Sequencing Center for Infectious Disease"/>
            <person name="Wu L."/>
            <person name="Ma J."/>
        </authorList>
    </citation>
    <scope>NUCLEOTIDE SEQUENCE [LARGE SCALE GENOMIC DNA]</scope>
    <source>
        <strain evidence="4 5">JCM 9383</strain>
    </source>
</reference>
<dbReference type="Gene3D" id="3.40.50.720">
    <property type="entry name" value="NAD(P)-binding Rossmann-like Domain"/>
    <property type="match status" value="1"/>
</dbReference>
<comment type="similarity">
    <text evidence="1 3">Belongs to the short-chain dehydrogenases/reductases (SDR) family.</text>
</comment>
<dbReference type="InterPro" id="IPR036291">
    <property type="entry name" value="NAD(P)-bd_dom_sf"/>
</dbReference>
<dbReference type="EMBL" id="BAAAUX010000028">
    <property type="protein sequence ID" value="GAA2814483.1"/>
    <property type="molecule type" value="Genomic_DNA"/>
</dbReference>
<dbReference type="PANTHER" id="PTHR43976">
    <property type="entry name" value="SHORT CHAIN DEHYDROGENASE"/>
    <property type="match status" value="1"/>
</dbReference>
<proteinExistence type="inferred from homology"/>
<dbReference type="InterPro" id="IPR020904">
    <property type="entry name" value="Sc_DH/Rdtase_CS"/>
</dbReference>
<accession>A0ABN3VKK8</accession>
<dbReference type="PRINTS" id="PR00081">
    <property type="entry name" value="GDHRDH"/>
</dbReference>
<comment type="caution">
    <text evidence="4">The sequence shown here is derived from an EMBL/GenBank/DDBJ whole genome shotgun (WGS) entry which is preliminary data.</text>
</comment>
<dbReference type="PANTHER" id="PTHR43976:SF16">
    <property type="entry name" value="SHORT-CHAIN DEHYDROGENASE_REDUCTASE FAMILY PROTEIN"/>
    <property type="match status" value="1"/>
</dbReference>
<dbReference type="Pfam" id="PF00106">
    <property type="entry name" value="adh_short"/>
    <property type="match status" value="1"/>
</dbReference>
<dbReference type="RefSeq" id="WP_344685035.1">
    <property type="nucleotide sequence ID" value="NZ_BAAAUX010000028.1"/>
</dbReference>
<dbReference type="SUPFAM" id="SSF51735">
    <property type="entry name" value="NAD(P)-binding Rossmann-fold domains"/>
    <property type="match status" value="1"/>
</dbReference>
<evidence type="ECO:0000313" key="4">
    <source>
        <dbReference type="EMBL" id="GAA2814483.1"/>
    </source>
</evidence>
<dbReference type="PROSITE" id="PS00061">
    <property type="entry name" value="ADH_SHORT"/>
    <property type="match status" value="1"/>
</dbReference>
<dbReference type="NCBIfam" id="NF004824">
    <property type="entry name" value="PRK06180.1"/>
    <property type="match status" value="1"/>
</dbReference>